<dbReference type="Pfam" id="PF06854">
    <property type="entry name" value="Phage_Gp15"/>
    <property type="match status" value="1"/>
</dbReference>
<name>A0AB35XVN3_9FIRM</name>
<dbReference type="Proteomes" id="UP001379600">
    <property type="component" value="Unassembled WGS sequence"/>
</dbReference>
<sequence>MSDLLLDELPTRWHGHEIVPDFRPMVWLVNSYVRGSVNTDPVGFARSAIWRFYKDPHCFLTDDQMLFDGYQHLLEFYQAGEKAASGGDTSGVSEAPATLPFDYQCDAPYIVAAFQRLYGIDLTTEHVHWFRFRALLRGVIGEDCMFSRIIDWRTADLSDMDPEKRRIYEEQRERFALPAELRGGAAHAQTVEEHNASFIARFRGR</sequence>
<keyword evidence="2" id="KW-1185">Reference proteome</keyword>
<dbReference type="AlphaFoldDB" id="A0AB35XVN3"/>
<gene>
    <name evidence="1" type="ORF">WF787_05105</name>
</gene>
<reference evidence="1 2" key="1">
    <citation type="submission" date="2024-03" db="EMBL/GenBank/DDBJ databases">
        <authorList>
            <person name="Plomp N."/>
            <person name="Harmsen H.J."/>
        </authorList>
    </citation>
    <scope>NUCLEOTIDE SEQUENCE [LARGE SCALE GENOMIC DNA]</scope>
    <source>
        <strain evidence="1 2">HTF-76H</strain>
    </source>
</reference>
<evidence type="ECO:0000313" key="2">
    <source>
        <dbReference type="Proteomes" id="UP001379600"/>
    </source>
</evidence>
<proteinExistence type="predicted"/>
<evidence type="ECO:0000313" key="1">
    <source>
        <dbReference type="EMBL" id="MEJ3690606.1"/>
    </source>
</evidence>
<accession>A0AB35XVN3</accession>
<organism evidence="1 2">
    <name type="scientific">Faecalibacterium taiwanense</name>
    <dbReference type="NCBI Taxonomy" id="3030638"/>
    <lineage>
        <taxon>Bacteria</taxon>
        <taxon>Bacillati</taxon>
        <taxon>Bacillota</taxon>
        <taxon>Clostridia</taxon>
        <taxon>Eubacteriales</taxon>
        <taxon>Oscillospiraceae</taxon>
        <taxon>Faecalibacterium</taxon>
    </lineage>
</organism>
<dbReference type="InterPro" id="IPR009660">
    <property type="entry name" value="Phage_A500_Gp15"/>
</dbReference>
<comment type="caution">
    <text evidence="1">The sequence shown here is derived from an EMBL/GenBank/DDBJ whole genome shotgun (WGS) entry which is preliminary data.</text>
</comment>
<protein>
    <submittedName>
        <fullName evidence="1">Gp15 family bacteriophage protein</fullName>
    </submittedName>
</protein>
<dbReference type="RefSeq" id="WP_337678957.1">
    <property type="nucleotide sequence ID" value="NZ_JBBFKB010000102.1"/>
</dbReference>
<dbReference type="EMBL" id="JBBFKC010000004">
    <property type="protein sequence ID" value="MEJ3690606.1"/>
    <property type="molecule type" value="Genomic_DNA"/>
</dbReference>